<reference evidence="1" key="1">
    <citation type="submission" date="2022-08" db="EMBL/GenBank/DDBJ databases">
        <authorList>
            <consortium name="DOE Joint Genome Institute"/>
            <person name="Min B."/>
            <person name="Riley R."/>
            <person name="Sierra-Patev S."/>
            <person name="Naranjo-Ortiz M."/>
            <person name="Looney B."/>
            <person name="Konkel Z."/>
            <person name="Slot J.C."/>
            <person name="Sakamoto Y."/>
            <person name="Steenwyk J.L."/>
            <person name="Rokas A."/>
            <person name="Carro J."/>
            <person name="Camarero S."/>
            <person name="Ferreira P."/>
            <person name="Molpeceres G."/>
            <person name="Ruiz-Duenas F.J."/>
            <person name="Serrano A."/>
            <person name="Henrissat B."/>
            <person name="Drula E."/>
            <person name="Hughes K.W."/>
            <person name="Mata J.L."/>
            <person name="Ishikawa N.K."/>
            <person name="Vargas-Isla R."/>
            <person name="Ushijima S."/>
            <person name="Smith C.A."/>
            <person name="Ahrendt S."/>
            <person name="Andreopoulos W."/>
            <person name="He G."/>
            <person name="Labutti K."/>
            <person name="Lipzen A."/>
            <person name="Ng V."/>
            <person name="Sandor L."/>
            <person name="Barry K."/>
            <person name="Martinez A.T."/>
            <person name="Xiao Y."/>
            <person name="Gibbons J.G."/>
            <person name="Terashima K."/>
            <person name="Hibbett D.S."/>
            <person name="Grigoriev I.V."/>
        </authorList>
    </citation>
    <scope>NUCLEOTIDE SEQUENCE</scope>
    <source>
        <strain evidence="1">Sp2 HRB7682 ss15</strain>
    </source>
</reference>
<feature type="non-terminal residue" evidence="1">
    <location>
        <position position="102"/>
    </location>
</feature>
<evidence type="ECO:0000313" key="2">
    <source>
        <dbReference type="Proteomes" id="UP001150238"/>
    </source>
</evidence>
<comment type="caution">
    <text evidence="1">The sequence shown here is derived from an EMBL/GenBank/DDBJ whole genome shotgun (WGS) entry which is preliminary data.</text>
</comment>
<dbReference type="AlphaFoldDB" id="A0A9W9AY53"/>
<sequence length="102" mass="11564">KWGGINAMMTTCKIGILIVGEAYIDSEWRDNIEKKDQNLKIFFSKLNHTSNGAGIAVIFNKEHTNTYGIQMHEIIAEHAMLIETTYHNKNNLSILAVYGPNR</sequence>
<gene>
    <name evidence="1" type="ORF">C8J55DRAFT_374642</name>
</gene>
<proteinExistence type="predicted"/>
<feature type="non-terminal residue" evidence="1">
    <location>
        <position position="1"/>
    </location>
</feature>
<evidence type="ECO:0000313" key="1">
    <source>
        <dbReference type="EMBL" id="KAJ4493134.1"/>
    </source>
</evidence>
<reference evidence="1" key="2">
    <citation type="journal article" date="2023" name="Proc. Natl. Acad. Sci. U.S.A.">
        <title>A global phylogenomic analysis of the shiitake genus Lentinula.</title>
        <authorList>
            <person name="Sierra-Patev S."/>
            <person name="Min B."/>
            <person name="Naranjo-Ortiz M."/>
            <person name="Looney B."/>
            <person name="Konkel Z."/>
            <person name="Slot J.C."/>
            <person name="Sakamoto Y."/>
            <person name="Steenwyk J.L."/>
            <person name="Rokas A."/>
            <person name="Carro J."/>
            <person name="Camarero S."/>
            <person name="Ferreira P."/>
            <person name="Molpeceres G."/>
            <person name="Ruiz-Duenas F.J."/>
            <person name="Serrano A."/>
            <person name="Henrissat B."/>
            <person name="Drula E."/>
            <person name="Hughes K.W."/>
            <person name="Mata J.L."/>
            <person name="Ishikawa N.K."/>
            <person name="Vargas-Isla R."/>
            <person name="Ushijima S."/>
            <person name="Smith C.A."/>
            <person name="Donoghue J."/>
            <person name="Ahrendt S."/>
            <person name="Andreopoulos W."/>
            <person name="He G."/>
            <person name="LaButti K."/>
            <person name="Lipzen A."/>
            <person name="Ng V."/>
            <person name="Riley R."/>
            <person name="Sandor L."/>
            <person name="Barry K."/>
            <person name="Martinez A.T."/>
            <person name="Xiao Y."/>
            <person name="Gibbons J.G."/>
            <person name="Terashima K."/>
            <person name="Grigoriev I.V."/>
            <person name="Hibbett D."/>
        </authorList>
    </citation>
    <scope>NUCLEOTIDE SEQUENCE</scope>
    <source>
        <strain evidence="1">Sp2 HRB7682 ss15</strain>
    </source>
</reference>
<protein>
    <submittedName>
        <fullName evidence="1">Uncharacterized protein</fullName>
    </submittedName>
</protein>
<dbReference type="Proteomes" id="UP001150238">
    <property type="component" value="Unassembled WGS sequence"/>
</dbReference>
<accession>A0A9W9AY53</accession>
<dbReference type="EMBL" id="JANVFS010000004">
    <property type="protein sequence ID" value="KAJ4493134.1"/>
    <property type="molecule type" value="Genomic_DNA"/>
</dbReference>
<organism evidence="1 2">
    <name type="scientific">Lentinula lateritia</name>
    <dbReference type="NCBI Taxonomy" id="40482"/>
    <lineage>
        <taxon>Eukaryota</taxon>
        <taxon>Fungi</taxon>
        <taxon>Dikarya</taxon>
        <taxon>Basidiomycota</taxon>
        <taxon>Agaricomycotina</taxon>
        <taxon>Agaricomycetes</taxon>
        <taxon>Agaricomycetidae</taxon>
        <taxon>Agaricales</taxon>
        <taxon>Marasmiineae</taxon>
        <taxon>Omphalotaceae</taxon>
        <taxon>Lentinula</taxon>
    </lineage>
</organism>
<name>A0A9W9AY53_9AGAR</name>